<accession>A0A4R9K4I4</accession>
<comment type="caution">
    <text evidence="1">The sequence shown here is derived from an EMBL/GenBank/DDBJ whole genome shotgun (WGS) entry which is preliminary data.</text>
</comment>
<name>A0A4R9K4I4_9LEPT</name>
<reference evidence="1" key="1">
    <citation type="journal article" date="2019" name="PLoS Negl. Trop. Dis.">
        <title>Revisiting the worldwide diversity of Leptospira species in the environment.</title>
        <authorList>
            <person name="Vincent A.T."/>
            <person name="Schiettekatte O."/>
            <person name="Bourhy P."/>
            <person name="Veyrier F.J."/>
            <person name="Picardeau M."/>
        </authorList>
    </citation>
    <scope>NUCLEOTIDE SEQUENCE [LARGE SCALE GENOMIC DNA]</scope>
    <source>
        <strain evidence="1">201702455</strain>
    </source>
</reference>
<proteinExistence type="predicted"/>
<organism evidence="1 2">
    <name type="scientific">Leptospira sarikeiensis</name>
    <dbReference type="NCBI Taxonomy" id="2484943"/>
    <lineage>
        <taxon>Bacteria</taxon>
        <taxon>Pseudomonadati</taxon>
        <taxon>Spirochaetota</taxon>
        <taxon>Spirochaetia</taxon>
        <taxon>Leptospirales</taxon>
        <taxon>Leptospiraceae</taxon>
        <taxon>Leptospira</taxon>
    </lineage>
</organism>
<gene>
    <name evidence="1" type="ORF">EHQ64_14705</name>
</gene>
<dbReference type="RefSeq" id="WP_135650439.1">
    <property type="nucleotide sequence ID" value="NZ_RQGF01000028.1"/>
</dbReference>
<dbReference type="EMBL" id="RQGF01000028">
    <property type="protein sequence ID" value="TGL61039.1"/>
    <property type="molecule type" value="Genomic_DNA"/>
</dbReference>
<sequence length="100" mass="11340">MDNNTAFKILVSKQGNHYIAKAIDYTFVAQGPTHDAAVECLVGCILAQKAYDEKKGIDPWSNHLTKKGTYLHLFETRHKYKAEIEFDTDSTRLPLQLANQ</sequence>
<dbReference type="Proteomes" id="UP000297762">
    <property type="component" value="Unassembled WGS sequence"/>
</dbReference>
<evidence type="ECO:0000313" key="1">
    <source>
        <dbReference type="EMBL" id="TGL61039.1"/>
    </source>
</evidence>
<keyword evidence="2" id="KW-1185">Reference proteome</keyword>
<protein>
    <submittedName>
        <fullName evidence="1">Uncharacterized protein</fullName>
    </submittedName>
</protein>
<dbReference type="AlphaFoldDB" id="A0A4R9K4I4"/>
<evidence type="ECO:0000313" key="2">
    <source>
        <dbReference type="Proteomes" id="UP000297762"/>
    </source>
</evidence>